<name>A0A655BQJ0_SALET</name>
<organism evidence="1 2">
    <name type="scientific">Salmonella enterica subsp. enterica serovar Bovismorbificans</name>
    <dbReference type="NCBI Taxonomy" id="58097"/>
    <lineage>
        <taxon>Bacteria</taxon>
        <taxon>Pseudomonadati</taxon>
        <taxon>Pseudomonadota</taxon>
        <taxon>Gammaproteobacteria</taxon>
        <taxon>Enterobacterales</taxon>
        <taxon>Enterobacteriaceae</taxon>
        <taxon>Salmonella</taxon>
    </lineage>
</organism>
<protein>
    <submittedName>
        <fullName evidence="1">Uncharacterized protein</fullName>
    </submittedName>
</protein>
<proteinExistence type="predicted"/>
<dbReference type="AlphaFoldDB" id="A0A655BQJ0"/>
<dbReference type="EMBL" id="CQPD01000004">
    <property type="protein sequence ID" value="CNT68944.1"/>
    <property type="molecule type" value="Genomic_DNA"/>
</dbReference>
<accession>A0A655BQJ0</accession>
<sequence length="92" mass="10471">MFRELFIQNKLALRAGIGFKTQHTFDFAARQACTNAFAHDGFKTTELFRQTKVSFQITLVYRAHFPGRATPFTLDFTPGVGGHTADHRCSRF</sequence>
<reference evidence="1 2" key="1">
    <citation type="submission" date="2015-03" db="EMBL/GenBank/DDBJ databases">
        <authorList>
            <consortium name="Pathogen Informatics"/>
        </authorList>
    </citation>
    <scope>NUCLEOTIDE SEQUENCE [LARGE SCALE GENOMIC DNA]</scope>
    <source>
        <strain evidence="1 2">D4891</strain>
    </source>
</reference>
<evidence type="ECO:0000313" key="1">
    <source>
        <dbReference type="EMBL" id="CNT68944.1"/>
    </source>
</evidence>
<evidence type="ECO:0000313" key="2">
    <source>
        <dbReference type="Proteomes" id="UP000042394"/>
    </source>
</evidence>
<gene>
    <name evidence="1" type="ORF">ERS008207_00609</name>
</gene>
<dbReference type="Proteomes" id="UP000042394">
    <property type="component" value="Unassembled WGS sequence"/>
</dbReference>